<name>A0A117MJV0_9ACTN</name>
<proteinExistence type="predicted"/>
<keyword evidence="3" id="KW-1185">Reference proteome</keyword>
<feature type="region of interest" description="Disordered" evidence="1">
    <location>
        <begin position="100"/>
        <end position="127"/>
    </location>
</feature>
<dbReference type="OrthoDB" id="3298878at2"/>
<accession>A0A117MJV0</accession>
<evidence type="ECO:0000256" key="1">
    <source>
        <dbReference type="SAM" id="MobiDB-lite"/>
    </source>
</evidence>
<comment type="caution">
    <text evidence="2">The sequence shown here is derived from an EMBL/GenBank/DDBJ whole genome shotgun (WGS) entry which is preliminary data.</text>
</comment>
<evidence type="ECO:0000313" key="3">
    <source>
        <dbReference type="Proteomes" id="UP000053923"/>
    </source>
</evidence>
<sequence>MTGVELILAALATGAAAGVSDSAGGAVRDAYAGLRDALRRRSSAEDDAETRELLEAREVEPGTWETRLRGRLVEAGADRDEDVLAAARLLLERADATGAQQGRYEVNADQAKGVQIGSHNTQTNTFS</sequence>
<feature type="compositionally biased region" description="Polar residues" evidence="1">
    <location>
        <begin position="117"/>
        <end position="127"/>
    </location>
</feature>
<dbReference type="RefSeq" id="WP_062714456.1">
    <property type="nucleotide sequence ID" value="NZ_LLZG01000409.1"/>
</dbReference>
<protein>
    <submittedName>
        <fullName evidence="2">Uncharacterized protein</fullName>
    </submittedName>
</protein>
<dbReference type="EMBL" id="LLZG01000409">
    <property type="protein sequence ID" value="KUL21387.1"/>
    <property type="molecule type" value="Genomic_DNA"/>
</dbReference>
<organism evidence="2 3">
    <name type="scientific">Streptomyces regalis</name>
    <dbReference type="NCBI Taxonomy" id="68262"/>
    <lineage>
        <taxon>Bacteria</taxon>
        <taxon>Bacillati</taxon>
        <taxon>Actinomycetota</taxon>
        <taxon>Actinomycetes</taxon>
        <taxon>Kitasatosporales</taxon>
        <taxon>Streptomycetaceae</taxon>
        <taxon>Streptomyces</taxon>
    </lineage>
</organism>
<dbReference type="AlphaFoldDB" id="A0A117MJV0"/>
<reference evidence="3" key="1">
    <citation type="submission" date="2015-10" db="EMBL/GenBank/DDBJ databases">
        <authorList>
            <person name="Ju K.-S."/>
            <person name="Doroghazi J.R."/>
            <person name="Metcalf W.W."/>
        </authorList>
    </citation>
    <scope>NUCLEOTIDE SEQUENCE [LARGE SCALE GENOMIC DNA]</scope>
    <source>
        <strain evidence="3">NRRL 3151</strain>
    </source>
</reference>
<dbReference type="Proteomes" id="UP000053923">
    <property type="component" value="Unassembled WGS sequence"/>
</dbReference>
<evidence type="ECO:0000313" key="2">
    <source>
        <dbReference type="EMBL" id="KUL21387.1"/>
    </source>
</evidence>
<gene>
    <name evidence="2" type="ORF">ADL12_44990</name>
</gene>